<dbReference type="InterPro" id="IPR029051">
    <property type="entry name" value="DUF4352"/>
</dbReference>
<feature type="chain" id="PRO_5045980826" description="DUF4352 domain-containing protein" evidence="3">
    <location>
        <begin position="37"/>
        <end position="199"/>
    </location>
</feature>
<proteinExistence type="predicted"/>
<dbReference type="Pfam" id="PF11611">
    <property type="entry name" value="DUF4352"/>
    <property type="match status" value="1"/>
</dbReference>
<dbReference type="RefSeq" id="WP_344261602.1">
    <property type="nucleotide sequence ID" value="NZ_BAAAMJ010000026.1"/>
</dbReference>
<dbReference type="InterPro" id="IPR006311">
    <property type="entry name" value="TAT_signal"/>
</dbReference>
<feature type="region of interest" description="Disordered" evidence="2">
    <location>
        <begin position="38"/>
        <end position="74"/>
    </location>
</feature>
<dbReference type="PROSITE" id="PS51318">
    <property type="entry name" value="TAT"/>
    <property type="match status" value="1"/>
</dbReference>
<keyword evidence="6" id="KW-1185">Reference proteome</keyword>
<keyword evidence="1 3" id="KW-0732">Signal</keyword>
<gene>
    <name evidence="5" type="ORF">GCM10009716_25310</name>
</gene>
<dbReference type="EMBL" id="BAAAMJ010000026">
    <property type="protein sequence ID" value="GAA1914789.1"/>
    <property type="molecule type" value="Genomic_DNA"/>
</dbReference>
<dbReference type="InterPro" id="IPR029050">
    <property type="entry name" value="Immunoprotect_excell_Ig-like"/>
</dbReference>
<evidence type="ECO:0000256" key="2">
    <source>
        <dbReference type="SAM" id="MobiDB-lite"/>
    </source>
</evidence>
<reference evidence="5 6" key="1">
    <citation type="journal article" date="2019" name="Int. J. Syst. Evol. Microbiol.">
        <title>The Global Catalogue of Microorganisms (GCM) 10K type strain sequencing project: providing services to taxonomists for standard genome sequencing and annotation.</title>
        <authorList>
            <consortium name="The Broad Institute Genomics Platform"/>
            <consortium name="The Broad Institute Genome Sequencing Center for Infectious Disease"/>
            <person name="Wu L."/>
            <person name="Ma J."/>
        </authorList>
    </citation>
    <scope>NUCLEOTIDE SEQUENCE [LARGE SCALE GENOMIC DNA]</scope>
    <source>
        <strain evidence="5 6">JCM 13581</strain>
    </source>
</reference>
<protein>
    <recommendedName>
        <fullName evidence="4">DUF4352 domain-containing protein</fullName>
    </recommendedName>
</protein>
<feature type="compositionally biased region" description="Gly residues" evidence="2">
    <location>
        <begin position="52"/>
        <end position="62"/>
    </location>
</feature>
<evidence type="ECO:0000313" key="6">
    <source>
        <dbReference type="Proteomes" id="UP001501303"/>
    </source>
</evidence>
<dbReference type="Gene3D" id="2.60.40.1240">
    <property type="match status" value="1"/>
</dbReference>
<comment type="caution">
    <text evidence="5">The sequence shown here is derived from an EMBL/GenBank/DDBJ whole genome shotgun (WGS) entry which is preliminary data.</text>
</comment>
<name>A0ABN2P9J6_9ACTN</name>
<organism evidence="5 6">
    <name type="scientific">Streptomyces sodiiphilus</name>
    <dbReference type="NCBI Taxonomy" id="226217"/>
    <lineage>
        <taxon>Bacteria</taxon>
        <taxon>Bacillati</taxon>
        <taxon>Actinomycetota</taxon>
        <taxon>Actinomycetes</taxon>
        <taxon>Kitasatosporales</taxon>
        <taxon>Streptomycetaceae</taxon>
        <taxon>Streptomyces</taxon>
    </lineage>
</organism>
<dbReference type="Proteomes" id="UP001501303">
    <property type="component" value="Unassembled WGS sequence"/>
</dbReference>
<feature type="domain" description="DUF4352" evidence="4">
    <location>
        <begin position="88"/>
        <end position="183"/>
    </location>
</feature>
<accession>A0ABN2P9J6</accession>
<feature type="signal peptide" evidence="3">
    <location>
        <begin position="1"/>
        <end position="36"/>
    </location>
</feature>
<evidence type="ECO:0000256" key="1">
    <source>
        <dbReference type="ARBA" id="ARBA00022729"/>
    </source>
</evidence>
<evidence type="ECO:0000313" key="5">
    <source>
        <dbReference type="EMBL" id="GAA1914789.1"/>
    </source>
</evidence>
<sequence>MAEQETTEQPFARVRRRRVRALAAAAAVVLATGALAACEPETPAPAPDVVEGGEGGGPGEGGDAADRPGADDGFLAAGETQAWDNGVEITLSAAEEYTPSDHIEVQGTAWKVTVTVHNGGDSDYLASLLYSARAGDRGGDAAQIYDSALLERAPDGAVKPGRSMTGEIAFDVPDGAGFVDVEVNPVGGGLDKAYWNLRL</sequence>
<evidence type="ECO:0000256" key="3">
    <source>
        <dbReference type="SAM" id="SignalP"/>
    </source>
</evidence>
<evidence type="ECO:0000259" key="4">
    <source>
        <dbReference type="Pfam" id="PF11611"/>
    </source>
</evidence>